<dbReference type="EMBL" id="QNTQ01000015">
    <property type="protein sequence ID" value="RBI83656.1"/>
    <property type="molecule type" value="Genomic_DNA"/>
</dbReference>
<sequence>MWRFAFALGLMTLPAVAAAESGTTVAGTWTLEHGPPAADYRLASRGASGDYLICFDSGNVRRVAVSVGEERSVLARGSCTVFAPTAEDGIVLRFAGAGGEGAARSVAVGTFRMILPPATEG</sequence>
<proteinExistence type="predicted"/>
<evidence type="ECO:0000256" key="1">
    <source>
        <dbReference type="SAM" id="SignalP"/>
    </source>
</evidence>
<feature type="signal peptide" evidence="1">
    <location>
        <begin position="1"/>
        <end position="17"/>
    </location>
</feature>
<keyword evidence="1" id="KW-0732">Signal</keyword>
<dbReference type="AlphaFoldDB" id="A0A365U7R4"/>
<accession>A0A365U7R4</accession>
<evidence type="ECO:0008006" key="4">
    <source>
        <dbReference type="Google" id="ProtNLM"/>
    </source>
</evidence>
<protein>
    <recommendedName>
        <fullName evidence="4">Protease inhibitor Inh</fullName>
    </recommendedName>
</protein>
<evidence type="ECO:0000313" key="3">
    <source>
        <dbReference type="Proteomes" id="UP000253370"/>
    </source>
</evidence>
<reference evidence="2 3" key="1">
    <citation type="submission" date="2018-07" db="EMBL/GenBank/DDBJ databases">
        <title>Rhodosalinus sp. strain E84T genomic sequence and assembly.</title>
        <authorList>
            <person name="Liu Z.-W."/>
            <person name="Lu D.-C."/>
        </authorList>
    </citation>
    <scope>NUCLEOTIDE SEQUENCE [LARGE SCALE GENOMIC DNA]</scope>
    <source>
        <strain evidence="2 3">E84</strain>
    </source>
</reference>
<organism evidence="2 3">
    <name type="scientific">Rhodosalinus halophilus</name>
    <dbReference type="NCBI Taxonomy" id="2259333"/>
    <lineage>
        <taxon>Bacteria</taxon>
        <taxon>Pseudomonadati</taxon>
        <taxon>Pseudomonadota</taxon>
        <taxon>Alphaproteobacteria</taxon>
        <taxon>Rhodobacterales</taxon>
        <taxon>Paracoccaceae</taxon>
        <taxon>Rhodosalinus</taxon>
    </lineage>
</organism>
<dbReference type="Proteomes" id="UP000253370">
    <property type="component" value="Unassembled WGS sequence"/>
</dbReference>
<comment type="caution">
    <text evidence="2">The sequence shown here is derived from an EMBL/GenBank/DDBJ whole genome shotgun (WGS) entry which is preliminary data.</text>
</comment>
<gene>
    <name evidence="2" type="ORF">DRV85_15030</name>
</gene>
<name>A0A365U7R4_9RHOB</name>
<feature type="chain" id="PRO_5016620333" description="Protease inhibitor Inh" evidence="1">
    <location>
        <begin position="18"/>
        <end position="121"/>
    </location>
</feature>
<evidence type="ECO:0000313" key="2">
    <source>
        <dbReference type="EMBL" id="RBI83656.1"/>
    </source>
</evidence>
<keyword evidence="3" id="KW-1185">Reference proteome</keyword>